<name>A0ABN2BNG4_9ACTN</name>
<gene>
    <name evidence="1" type="ORF">GCM10009827_073890</name>
</gene>
<dbReference type="EMBL" id="BAAAQD010000017">
    <property type="protein sequence ID" value="GAA1543446.1"/>
    <property type="molecule type" value="Genomic_DNA"/>
</dbReference>
<reference evidence="1 2" key="1">
    <citation type="journal article" date="2019" name="Int. J. Syst. Evol. Microbiol.">
        <title>The Global Catalogue of Microorganisms (GCM) 10K type strain sequencing project: providing services to taxonomists for standard genome sequencing and annotation.</title>
        <authorList>
            <consortium name="The Broad Institute Genomics Platform"/>
            <consortium name="The Broad Institute Genome Sequencing Center for Infectious Disease"/>
            <person name="Wu L."/>
            <person name="Ma J."/>
        </authorList>
    </citation>
    <scope>NUCLEOTIDE SEQUENCE [LARGE SCALE GENOMIC DNA]</scope>
    <source>
        <strain evidence="1 2">JCM 15933</strain>
    </source>
</reference>
<evidence type="ECO:0000313" key="2">
    <source>
        <dbReference type="Proteomes" id="UP001501470"/>
    </source>
</evidence>
<proteinExistence type="predicted"/>
<keyword evidence="2" id="KW-1185">Reference proteome</keyword>
<dbReference type="Proteomes" id="UP001501470">
    <property type="component" value="Unassembled WGS sequence"/>
</dbReference>
<accession>A0ABN2BNG4</accession>
<protein>
    <submittedName>
        <fullName evidence="1">Uncharacterized protein</fullName>
    </submittedName>
</protein>
<organism evidence="1 2">
    <name type="scientific">Dactylosporangium maewongense</name>
    <dbReference type="NCBI Taxonomy" id="634393"/>
    <lineage>
        <taxon>Bacteria</taxon>
        <taxon>Bacillati</taxon>
        <taxon>Actinomycetota</taxon>
        <taxon>Actinomycetes</taxon>
        <taxon>Micromonosporales</taxon>
        <taxon>Micromonosporaceae</taxon>
        <taxon>Dactylosporangium</taxon>
    </lineage>
</organism>
<comment type="caution">
    <text evidence="1">The sequence shown here is derived from an EMBL/GenBank/DDBJ whole genome shotgun (WGS) entry which is preliminary data.</text>
</comment>
<sequence>MRRWWWLAAAALAVCGGLAYLDRDRDPLTDADVVGTWCSADRGELVFGADHRFTARDILNVALAPAVEKFRPGPAGETWRSDGAGTWKVVPRMTDRRGPATEIDLHFRTLNGRPEAYGTRLVSVVRDVVVRDEVVRDEVVRDEVVRDEVVRDERLVLLFTVGDPDNGAEYRFVRKACP</sequence>
<evidence type="ECO:0000313" key="1">
    <source>
        <dbReference type="EMBL" id="GAA1543446.1"/>
    </source>
</evidence>
<dbReference type="RefSeq" id="WP_344507491.1">
    <property type="nucleotide sequence ID" value="NZ_BAAAQD010000017.1"/>
</dbReference>